<comment type="subcellular location">
    <subcellularLocation>
        <location evidence="1">Nucleus</location>
    </subcellularLocation>
</comment>
<evidence type="ECO:0000313" key="8">
    <source>
        <dbReference type="Proteomes" id="UP000299102"/>
    </source>
</evidence>
<comment type="caution">
    <text evidence="7">The sequence shown here is derived from an EMBL/GenBank/DDBJ whole genome shotgun (WGS) entry which is preliminary data.</text>
</comment>
<keyword evidence="8" id="KW-1185">Reference proteome</keyword>
<evidence type="ECO:0000259" key="6">
    <source>
        <dbReference type="Pfam" id="PF05699"/>
    </source>
</evidence>
<organism evidence="7 8">
    <name type="scientific">Eumeta variegata</name>
    <name type="common">Bagworm moth</name>
    <name type="synonym">Eumeta japonica</name>
    <dbReference type="NCBI Taxonomy" id="151549"/>
    <lineage>
        <taxon>Eukaryota</taxon>
        <taxon>Metazoa</taxon>
        <taxon>Ecdysozoa</taxon>
        <taxon>Arthropoda</taxon>
        <taxon>Hexapoda</taxon>
        <taxon>Insecta</taxon>
        <taxon>Pterygota</taxon>
        <taxon>Neoptera</taxon>
        <taxon>Endopterygota</taxon>
        <taxon>Lepidoptera</taxon>
        <taxon>Glossata</taxon>
        <taxon>Ditrysia</taxon>
        <taxon>Tineoidea</taxon>
        <taxon>Psychidae</taxon>
        <taxon>Oiketicinae</taxon>
        <taxon>Eumeta</taxon>
    </lineage>
</organism>
<dbReference type="PANTHER" id="PTHR46481">
    <property type="entry name" value="ZINC FINGER BED DOMAIN-CONTAINING PROTEIN 4"/>
    <property type="match status" value="1"/>
</dbReference>
<evidence type="ECO:0000313" key="7">
    <source>
        <dbReference type="EMBL" id="GBP72840.1"/>
    </source>
</evidence>
<evidence type="ECO:0000256" key="5">
    <source>
        <dbReference type="ARBA" id="ARBA00023242"/>
    </source>
</evidence>
<dbReference type="EMBL" id="BGZK01001157">
    <property type="protein sequence ID" value="GBP72840.1"/>
    <property type="molecule type" value="Genomic_DNA"/>
</dbReference>
<evidence type="ECO:0000256" key="3">
    <source>
        <dbReference type="ARBA" id="ARBA00022771"/>
    </source>
</evidence>
<keyword evidence="3" id="KW-0863">Zinc-finger</keyword>
<feature type="domain" description="HAT C-terminal dimerisation" evidence="6">
    <location>
        <begin position="282"/>
        <end position="362"/>
    </location>
</feature>
<dbReference type="AlphaFoldDB" id="A0A4C1YCT1"/>
<dbReference type="Pfam" id="PF05699">
    <property type="entry name" value="Dimer_Tnp_hAT"/>
    <property type="match status" value="1"/>
</dbReference>
<evidence type="ECO:0000256" key="4">
    <source>
        <dbReference type="ARBA" id="ARBA00022833"/>
    </source>
</evidence>
<evidence type="ECO:0000256" key="1">
    <source>
        <dbReference type="ARBA" id="ARBA00004123"/>
    </source>
</evidence>
<keyword evidence="5" id="KW-0539">Nucleus</keyword>
<keyword evidence="4" id="KW-0862">Zinc</keyword>
<dbReference type="GO" id="GO:0008270">
    <property type="term" value="F:zinc ion binding"/>
    <property type="evidence" value="ECO:0007669"/>
    <property type="project" value="UniProtKB-KW"/>
</dbReference>
<dbReference type="OrthoDB" id="1607513at2759"/>
<dbReference type="GO" id="GO:0005634">
    <property type="term" value="C:nucleus"/>
    <property type="evidence" value="ECO:0007669"/>
    <property type="project" value="UniProtKB-SubCell"/>
</dbReference>
<reference evidence="7 8" key="1">
    <citation type="journal article" date="2019" name="Commun. Biol.">
        <title>The bagworm genome reveals a unique fibroin gene that provides high tensile strength.</title>
        <authorList>
            <person name="Kono N."/>
            <person name="Nakamura H."/>
            <person name="Ohtoshi R."/>
            <person name="Tomita M."/>
            <person name="Numata K."/>
            <person name="Arakawa K."/>
        </authorList>
    </citation>
    <scope>NUCLEOTIDE SEQUENCE [LARGE SCALE GENOMIC DNA]</scope>
</reference>
<dbReference type="InterPro" id="IPR012337">
    <property type="entry name" value="RNaseH-like_sf"/>
</dbReference>
<sequence>MDEVKKKVQAATAICLSIDGWTSRNNDSYIAIVAHFIDEETKLHSALLGCINYNERHTSQKLCDFLKNVMAEWNISYKVAAIVSDNAANILSAVRFGEWRFISFAHSLNLVVQEATKEICDVLGRVKNIVEFFNRSTQGKLKLTATQQQMNLPVLRLKQDVQTRWNSTFDMLKRIVQIKDAVIATVAFLRPDLTMNERDWEVIEGVLPLLSPFYEITVEISAEKNVTLSKRENRDIAEAVPTSNVSSLFIFSNKNNSIWDEFDQTIRKMTKPDNRLAAGIREFDKYLNEEYLNRKGDPLQWWHERCQIYPHFYAYVLKRFCLVATSVPCERIFSATGQVLNERRTPLSSNKVSKLIFLHSNM</sequence>
<name>A0A4C1YCT1_EUMVA</name>
<keyword evidence="2" id="KW-0479">Metal-binding</keyword>
<dbReference type="InterPro" id="IPR008906">
    <property type="entry name" value="HATC_C_dom"/>
</dbReference>
<proteinExistence type="predicted"/>
<evidence type="ECO:0000256" key="2">
    <source>
        <dbReference type="ARBA" id="ARBA00022723"/>
    </source>
</evidence>
<gene>
    <name evidence="7" type="primary">ZBED1</name>
    <name evidence="7" type="ORF">EVAR_40341_1</name>
</gene>
<protein>
    <submittedName>
        <fullName evidence="7">Zinc finger BED domain-containing protein 1</fullName>
    </submittedName>
</protein>
<dbReference type="Proteomes" id="UP000299102">
    <property type="component" value="Unassembled WGS sequence"/>
</dbReference>
<dbReference type="InterPro" id="IPR052035">
    <property type="entry name" value="ZnF_BED_domain_contain"/>
</dbReference>
<accession>A0A4C1YCT1</accession>
<dbReference type="PANTHER" id="PTHR46481:SF10">
    <property type="entry name" value="ZINC FINGER BED DOMAIN-CONTAINING PROTEIN 39"/>
    <property type="match status" value="1"/>
</dbReference>
<dbReference type="STRING" id="151549.A0A4C1YCT1"/>
<dbReference type="SUPFAM" id="SSF53098">
    <property type="entry name" value="Ribonuclease H-like"/>
    <property type="match status" value="1"/>
</dbReference>
<dbReference type="GO" id="GO:0046983">
    <property type="term" value="F:protein dimerization activity"/>
    <property type="evidence" value="ECO:0007669"/>
    <property type="project" value="InterPro"/>
</dbReference>